<evidence type="ECO:0000259" key="4">
    <source>
        <dbReference type="PROSITE" id="PS51898"/>
    </source>
</evidence>
<proteinExistence type="inferred from homology"/>
<dbReference type="CDD" id="cd00796">
    <property type="entry name" value="INT_Rci_Hp1_C"/>
    <property type="match status" value="1"/>
</dbReference>
<dbReference type="InterPro" id="IPR011010">
    <property type="entry name" value="DNA_brk_join_enz"/>
</dbReference>
<dbReference type="GO" id="GO:0003677">
    <property type="term" value="F:DNA binding"/>
    <property type="evidence" value="ECO:0007669"/>
    <property type="project" value="UniProtKB-KW"/>
</dbReference>
<evidence type="ECO:0000256" key="1">
    <source>
        <dbReference type="ARBA" id="ARBA00008857"/>
    </source>
</evidence>
<comment type="caution">
    <text evidence="5">The sequence shown here is derived from an EMBL/GenBank/DDBJ whole genome shotgun (WGS) entry which is preliminary data.</text>
</comment>
<keyword evidence="3" id="KW-0233">DNA recombination</keyword>
<keyword evidence="6" id="KW-1185">Reference proteome</keyword>
<evidence type="ECO:0000313" key="5">
    <source>
        <dbReference type="EMBL" id="GFK92796.1"/>
    </source>
</evidence>
<dbReference type="PANTHER" id="PTHR30349:SF64">
    <property type="entry name" value="PROPHAGE INTEGRASE INTD-RELATED"/>
    <property type="match status" value="1"/>
</dbReference>
<comment type="similarity">
    <text evidence="1">Belongs to the 'phage' integrase family.</text>
</comment>
<dbReference type="Gene3D" id="1.10.150.130">
    <property type="match status" value="1"/>
</dbReference>
<dbReference type="SUPFAM" id="SSF56349">
    <property type="entry name" value="DNA breaking-rejoining enzymes"/>
    <property type="match status" value="1"/>
</dbReference>
<dbReference type="Pfam" id="PF00589">
    <property type="entry name" value="Phage_integrase"/>
    <property type="match status" value="1"/>
</dbReference>
<evidence type="ECO:0000256" key="3">
    <source>
        <dbReference type="ARBA" id="ARBA00023172"/>
    </source>
</evidence>
<dbReference type="InterPro" id="IPR002104">
    <property type="entry name" value="Integrase_catalytic"/>
</dbReference>
<dbReference type="GO" id="GO:0006310">
    <property type="term" value="P:DNA recombination"/>
    <property type="evidence" value="ECO:0007669"/>
    <property type="project" value="UniProtKB-KW"/>
</dbReference>
<protein>
    <submittedName>
        <fullName evidence="5">Defective protein IntQ</fullName>
    </submittedName>
</protein>
<reference evidence="5 6" key="1">
    <citation type="submission" date="2020-04" db="EMBL/GenBank/DDBJ databases">
        <authorList>
            <consortium name="Desulfovibrio sp. FSS-1 genome sequencing consortium"/>
            <person name="Shimoshige H."/>
            <person name="Kobayashi H."/>
            <person name="Maekawa T."/>
        </authorList>
    </citation>
    <scope>NUCLEOTIDE SEQUENCE [LARGE SCALE GENOMIC DNA]</scope>
    <source>
        <strain evidence="5 6">SIID29052-01</strain>
    </source>
</reference>
<dbReference type="InterPro" id="IPR013762">
    <property type="entry name" value="Integrase-like_cat_sf"/>
</dbReference>
<keyword evidence="2" id="KW-0238">DNA-binding</keyword>
<feature type="domain" description="Tyr recombinase" evidence="4">
    <location>
        <begin position="161"/>
        <end position="331"/>
    </location>
</feature>
<organism evidence="5 6">
    <name type="scientific">Fundidesulfovibrio magnetotacticus</name>
    <dbReference type="NCBI Taxonomy" id="2730080"/>
    <lineage>
        <taxon>Bacteria</taxon>
        <taxon>Pseudomonadati</taxon>
        <taxon>Thermodesulfobacteriota</taxon>
        <taxon>Desulfovibrionia</taxon>
        <taxon>Desulfovibrionales</taxon>
        <taxon>Desulfovibrionaceae</taxon>
        <taxon>Fundidesulfovibrio</taxon>
    </lineage>
</organism>
<dbReference type="InterPro" id="IPR010998">
    <property type="entry name" value="Integrase_recombinase_N"/>
</dbReference>
<dbReference type="Gene3D" id="1.10.443.10">
    <property type="entry name" value="Intergrase catalytic core"/>
    <property type="match status" value="1"/>
</dbReference>
<reference evidence="5 6" key="2">
    <citation type="submission" date="2020-05" db="EMBL/GenBank/DDBJ databases">
        <title>Draft genome sequence of Desulfovibrio sp. strainFSS-1.</title>
        <authorList>
            <person name="Shimoshige H."/>
            <person name="Kobayashi H."/>
            <person name="Maekawa T."/>
        </authorList>
    </citation>
    <scope>NUCLEOTIDE SEQUENCE [LARGE SCALE GENOMIC DNA]</scope>
    <source>
        <strain evidence="5 6">SIID29052-01</strain>
    </source>
</reference>
<evidence type="ECO:0000256" key="2">
    <source>
        <dbReference type="ARBA" id="ARBA00023125"/>
    </source>
</evidence>
<dbReference type="EMBL" id="BLTE01000002">
    <property type="protein sequence ID" value="GFK92796.1"/>
    <property type="molecule type" value="Genomic_DNA"/>
</dbReference>
<dbReference type="PROSITE" id="PS51898">
    <property type="entry name" value="TYR_RECOMBINASE"/>
    <property type="match status" value="1"/>
</dbReference>
<gene>
    <name evidence="5" type="primary">intQ_1</name>
    <name evidence="5" type="ORF">NNJEOMEG_00623</name>
</gene>
<evidence type="ECO:0000313" key="6">
    <source>
        <dbReference type="Proteomes" id="UP000494245"/>
    </source>
</evidence>
<dbReference type="GO" id="GO:0015074">
    <property type="term" value="P:DNA integration"/>
    <property type="evidence" value="ECO:0007669"/>
    <property type="project" value="InterPro"/>
</dbReference>
<sequence>MVRCKGNSWFCRWRENGVQRQKHFGAGPEAKMKAELYDAEIKLAKKRGQSVPGNKPRTGLYFDELGQLYVDQLRAAGRSAGHVKNMVTLLNGIYVPGLPDKPVADFTFEDVLVFAGRFEGKAQSTRNRYMDYLNAILNFGVSSKLIPANPLAGWKKPREAKRDVQLTVEDLGRIIAAAEPHLAWALDVAFNTGVRTGESELLALKWSQVDFTQGEIKVYAPKTRTWRVVPLKPEFLERLKAMKAEAATPFLIEFKSRPVKTLRRSFKTACEKAGIDYPVRFYDVRHLYCTTLLNNGADLAAVSKLMGHSTIKMTADTYYHFNKIEQARAVGLLPNISKQP</sequence>
<dbReference type="PANTHER" id="PTHR30349">
    <property type="entry name" value="PHAGE INTEGRASE-RELATED"/>
    <property type="match status" value="1"/>
</dbReference>
<dbReference type="AlphaFoldDB" id="A0A6V8LSM8"/>
<name>A0A6V8LSM8_9BACT</name>
<dbReference type="InterPro" id="IPR050090">
    <property type="entry name" value="Tyrosine_recombinase_XerCD"/>
</dbReference>
<dbReference type="Proteomes" id="UP000494245">
    <property type="component" value="Unassembled WGS sequence"/>
</dbReference>
<accession>A0A6V8LSM8</accession>